<gene>
    <name evidence="2" type="ORF">SAMN04490178_11681</name>
</gene>
<reference evidence="2 3" key="1">
    <citation type="submission" date="2016-10" db="EMBL/GenBank/DDBJ databases">
        <authorList>
            <person name="de Groot N.N."/>
        </authorList>
    </citation>
    <scope>NUCLEOTIDE SEQUENCE [LARGE SCALE GENOMIC DNA]</scope>
    <source>
        <strain evidence="2 3">DSM 13305</strain>
    </source>
</reference>
<dbReference type="OrthoDB" id="5324142at2"/>
<protein>
    <recommendedName>
        <fullName evidence="4">Dihydroorotate dehydrogenase</fullName>
    </recommendedName>
</protein>
<evidence type="ECO:0000313" key="3">
    <source>
        <dbReference type="Proteomes" id="UP000198847"/>
    </source>
</evidence>
<keyword evidence="3" id="KW-1185">Reference proteome</keyword>
<proteinExistence type="inferred from homology"/>
<dbReference type="Proteomes" id="UP000198847">
    <property type="component" value="Unassembled WGS sequence"/>
</dbReference>
<evidence type="ECO:0000256" key="1">
    <source>
        <dbReference type="ARBA" id="ARBA00007189"/>
    </source>
</evidence>
<name>A0A1H8WLS0_9FIRM</name>
<dbReference type="InterPro" id="IPR016772">
    <property type="entry name" value="UCP020408"/>
</dbReference>
<accession>A0A1H8WLS0</accession>
<dbReference type="AlphaFoldDB" id="A0A1H8WLS0"/>
<dbReference type="RefSeq" id="WP_091748386.1">
    <property type="nucleotide sequence ID" value="NZ_FODY01000016.1"/>
</dbReference>
<organism evidence="2 3">
    <name type="scientific">Propionispora vibrioides</name>
    <dbReference type="NCBI Taxonomy" id="112903"/>
    <lineage>
        <taxon>Bacteria</taxon>
        <taxon>Bacillati</taxon>
        <taxon>Bacillota</taxon>
        <taxon>Negativicutes</taxon>
        <taxon>Selenomonadales</taxon>
        <taxon>Sporomusaceae</taxon>
        <taxon>Propionispora</taxon>
    </lineage>
</organism>
<dbReference type="PIRSF" id="PIRSF020408">
    <property type="entry name" value="UCP020408"/>
    <property type="match status" value="1"/>
</dbReference>
<dbReference type="STRING" id="112903.SAMN04490178_11681"/>
<evidence type="ECO:0008006" key="4">
    <source>
        <dbReference type="Google" id="ProtNLM"/>
    </source>
</evidence>
<dbReference type="EMBL" id="FODY01000016">
    <property type="protein sequence ID" value="SEP28634.1"/>
    <property type="molecule type" value="Genomic_DNA"/>
</dbReference>
<sequence length="99" mass="10907">MSVLIIGADNLGRIEKELQELGIHHIEHITGRNAADKKKFNIPKATRLIVVLTDYINHNTAQNVKQLAKLRGVPLVFAKRSWSSVGQKLTGAGLQVKEG</sequence>
<dbReference type="Pfam" id="PF10087">
    <property type="entry name" value="DUF2325"/>
    <property type="match status" value="1"/>
</dbReference>
<comment type="similarity">
    <text evidence="1">Belongs to the UPF0751 family.</text>
</comment>
<evidence type="ECO:0000313" key="2">
    <source>
        <dbReference type="EMBL" id="SEP28634.1"/>
    </source>
</evidence>